<dbReference type="EMBL" id="CP140152">
    <property type="protein sequence ID" value="WQH04663.1"/>
    <property type="molecule type" value="Genomic_DNA"/>
</dbReference>
<accession>A0ABZ0XY15</accession>
<protein>
    <submittedName>
        <fullName evidence="1">DUF192 domain-containing protein</fullName>
    </submittedName>
</protein>
<dbReference type="InterPro" id="IPR038695">
    <property type="entry name" value="Saro_0823-like_sf"/>
</dbReference>
<dbReference type="Gene3D" id="2.60.120.1140">
    <property type="entry name" value="Protein of unknown function DUF192"/>
    <property type="match status" value="1"/>
</dbReference>
<proteinExistence type="predicted"/>
<dbReference type="Proteomes" id="UP001326110">
    <property type="component" value="Chromosome"/>
</dbReference>
<sequence length="116" mass="12642">MATLRFHSATGEQVLDVEVAASVVTRLRGLLGRAPLGSHQGLLLSPCNMVHTAGMRCSLDLVFLRHDGHVLRVVSGVRPNRLRLCWRAWYTLELASDTAARCGIAAGMALPVGRRR</sequence>
<reference evidence="1 2" key="1">
    <citation type="submission" date="2023-11" db="EMBL/GenBank/DDBJ databases">
        <title>MicrobeMod: A computational toolkit for identifying prokaryotic methylation and restriction-modification with nanopore sequencing.</title>
        <authorList>
            <person name="Crits-Christoph A."/>
            <person name="Kang S.C."/>
            <person name="Lee H."/>
            <person name="Ostrov N."/>
        </authorList>
    </citation>
    <scope>NUCLEOTIDE SEQUENCE [LARGE SCALE GENOMIC DNA]</scope>
    <source>
        <strain evidence="1 2">ATCC 25935</strain>
    </source>
</reference>
<dbReference type="RefSeq" id="WP_019924090.1">
    <property type="nucleotide sequence ID" value="NZ_CP140152.1"/>
</dbReference>
<name>A0ABZ0XY15_9BURK</name>
<keyword evidence="2" id="KW-1185">Reference proteome</keyword>
<gene>
    <name evidence="1" type="ORF">SR858_27095</name>
</gene>
<dbReference type="GeneID" id="43165664"/>
<evidence type="ECO:0000313" key="2">
    <source>
        <dbReference type="Proteomes" id="UP001326110"/>
    </source>
</evidence>
<organism evidence="1 2">
    <name type="scientific">Duganella zoogloeoides</name>
    <dbReference type="NCBI Taxonomy" id="75659"/>
    <lineage>
        <taxon>Bacteria</taxon>
        <taxon>Pseudomonadati</taxon>
        <taxon>Pseudomonadota</taxon>
        <taxon>Betaproteobacteria</taxon>
        <taxon>Burkholderiales</taxon>
        <taxon>Oxalobacteraceae</taxon>
        <taxon>Telluria group</taxon>
        <taxon>Duganella</taxon>
    </lineage>
</organism>
<dbReference type="Pfam" id="PF02643">
    <property type="entry name" value="DUF192"/>
    <property type="match status" value="1"/>
</dbReference>
<evidence type="ECO:0000313" key="1">
    <source>
        <dbReference type="EMBL" id="WQH04663.1"/>
    </source>
</evidence>
<dbReference type="InterPro" id="IPR003795">
    <property type="entry name" value="DUF192"/>
</dbReference>